<evidence type="ECO:0000256" key="1">
    <source>
        <dbReference type="SAM" id="MobiDB-lite"/>
    </source>
</evidence>
<protein>
    <submittedName>
        <fullName evidence="2">Uncharacterized protein</fullName>
    </submittedName>
</protein>
<dbReference type="EMBL" id="JAUSZV010000005">
    <property type="protein sequence ID" value="MDQ0905015.1"/>
    <property type="molecule type" value="Genomic_DNA"/>
</dbReference>
<organism evidence="2 3">
    <name type="scientific">Streptomyces canus</name>
    <dbReference type="NCBI Taxonomy" id="58343"/>
    <lineage>
        <taxon>Bacteria</taxon>
        <taxon>Bacillati</taxon>
        <taxon>Actinomycetota</taxon>
        <taxon>Actinomycetes</taxon>
        <taxon>Kitasatosporales</taxon>
        <taxon>Streptomycetaceae</taxon>
        <taxon>Streptomyces</taxon>
        <taxon>Streptomyces aurantiacus group</taxon>
    </lineage>
</organism>
<gene>
    <name evidence="2" type="ORF">QFZ22_001000</name>
</gene>
<name>A0AAW8F7A4_9ACTN</name>
<accession>A0AAW8F7A4</accession>
<evidence type="ECO:0000313" key="3">
    <source>
        <dbReference type="Proteomes" id="UP001234216"/>
    </source>
</evidence>
<dbReference type="Proteomes" id="UP001234216">
    <property type="component" value="Unassembled WGS sequence"/>
</dbReference>
<reference evidence="2" key="1">
    <citation type="submission" date="2023-07" db="EMBL/GenBank/DDBJ databases">
        <title>Comparative genomics of wheat-associated soil bacteria to identify genetic determinants of phenazine resistance.</title>
        <authorList>
            <person name="Mouncey N."/>
        </authorList>
    </citation>
    <scope>NUCLEOTIDE SEQUENCE</scope>
    <source>
        <strain evidence="2">V4I22</strain>
    </source>
</reference>
<dbReference type="RefSeq" id="WP_306972521.1">
    <property type="nucleotide sequence ID" value="NZ_JAUSZV010000005.1"/>
</dbReference>
<dbReference type="AlphaFoldDB" id="A0AAW8F7A4"/>
<sequence>MVAKLERYDAYRNAPAGGRGNAARAPRSHCQEIYAAVPGPALPAGAVRLRPGSAALPRPPGKRPSTSAPGTPRR</sequence>
<feature type="compositionally biased region" description="Basic and acidic residues" evidence="1">
    <location>
        <begin position="1"/>
        <end position="10"/>
    </location>
</feature>
<feature type="compositionally biased region" description="Low complexity" evidence="1">
    <location>
        <begin position="12"/>
        <end position="25"/>
    </location>
</feature>
<evidence type="ECO:0000313" key="2">
    <source>
        <dbReference type="EMBL" id="MDQ0905015.1"/>
    </source>
</evidence>
<comment type="caution">
    <text evidence="2">The sequence shown here is derived from an EMBL/GenBank/DDBJ whole genome shotgun (WGS) entry which is preliminary data.</text>
</comment>
<proteinExistence type="predicted"/>
<feature type="region of interest" description="Disordered" evidence="1">
    <location>
        <begin position="42"/>
        <end position="74"/>
    </location>
</feature>
<feature type="compositionally biased region" description="Polar residues" evidence="1">
    <location>
        <begin position="64"/>
        <end position="74"/>
    </location>
</feature>
<feature type="region of interest" description="Disordered" evidence="1">
    <location>
        <begin position="1"/>
        <end position="27"/>
    </location>
</feature>